<comment type="caution">
    <text evidence="1">The sequence shown here is derived from an EMBL/GenBank/DDBJ whole genome shotgun (WGS) entry which is preliminary data.</text>
</comment>
<reference evidence="1 2" key="1">
    <citation type="journal article" date="2019" name="Genome Biol. Evol.">
        <title>Insights into the evolution of the New World diploid cottons (Gossypium, subgenus Houzingenia) based on genome sequencing.</title>
        <authorList>
            <person name="Grover C.E."/>
            <person name="Arick M.A. 2nd"/>
            <person name="Thrash A."/>
            <person name="Conover J.L."/>
            <person name="Sanders W.S."/>
            <person name="Peterson D.G."/>
            <person name="Frelichowski J.E."/>
            <person name="Scheffler J.A."/>
            <person name="Scheffler B.E."/>
            <person name="Wendel J.F."/>
        </authorList>
    </citation>
    <scope>NUCLEOTIDE SEQUENCE [LARGE SCALE GENOMIC DNA]</scope>
    <source>
        <strain evidence="1">4</strain>
        <tissue evidence="1">Leaf</tissue>
    </source>
</reference>
<dbReference type="AlphaFoldDB" id="A0A7J9B053"/>
<organism evidence="1 2">
    <name type="scientific">Gossypium laxum</name>
    <dbReference type="NCBI Taxonomy" id="34288"/>
    <lineage>
        <taxon>Eukaryota</taxon>
        <taxon>Viridiplantae</taxon>
        <taxon>Streptophyta</taxon>
        <taxon>Embryophyta</taxon>
        <taxon>Tracheophyta</taxon>
        <taxon>Spermatophyta</taxon>
        <taxon>Magnoliopsida</taxon>
        <taxon>eudicotyledons</taxon>
        <taxon>Gunneridae</taxon>
        <taxon>Pentapetalae</taxon>
        <taxon>rosids</taxon>
        <taxon>malvids</taxon>
        <taxon>Malvales</taxon>
        <taxon>Malvaceae</taxon>
        <taxon>Malvoideae</taxon>
        <taxon>Gossypium</taxon>
    </lineage>
</organism>
<keyword evidence="2" id="KW-1185">Reference proteome</keyword>
<proteinExistence type="predicted"/>
<accession>A0A7J9B053</accession>
<protein>
    <submittedName>
        <fullName evidence="1">Uncharacterized protein</fullName>
    </submittedName>
</protein>
<dbReference type="EMBL" id="JABEZV010439532">
    <property type="protein sequence ID" value="MBA0729727.1"/>
    <property type="molecule type" value="Genomic_DNA"/>
</dbReference>
<name>A0A7J9B053_9ROSI</name>
<evidence type="ECO:0000313" key="1">
    <source>
        <dbReference type="EMBL" id="MBA0729727.1"/>
    </source>
</evidence>
<dbReference type="Proteomes" id="UP000593574">
    <property type="component" value="Unassembled WGS sequence"/>
</dbReference>
<sequence>MIVIQLDQVFFSLREFNIIYLKKKGGSYGTFLERIIKQRIF</sequence>
<evidence type="ECO:0000313" key="2">
    <source>
        <dbReference type="Proteomes" id="UP000593574"/>
    </source>
</evidence>
<gene>
    <name evidence="1" type="ORF">Golax_023384</name>
</gene>